<dbReference type="GO" id="GO:0051287">
    <property type="term" value="F:NAD binding"/>
    <property type="evidence" value="ECO:0007669"/>
    <property type="project" value="InterPro"/>
</dbReference>
<evidence type="ECO:0000313" key="10">
    <source>
        <dbReference type="EMBL" id="OGL89466.1"/>
    </source>
</evidence>
<evidence type="ECO:0000313" key="11">
    <source>
        <dbReference type="Proteomes" id="UP000176678"/>
    </source>
</evidence>
<feature type="binding site" evidence="4">
    <location>
        <begin position="210"/>
        <end position="211"/>
    </location>
    <ligand>
        <name>D-glyceraldehyde 3-phosphate</name>
        <dbReference type="ChEBI" id="CHEBI:59776"/>
    </ligand>
</feature>
<feature type="site" description="Activates thiol group during catalysis" evidence="6">
    <location>
        <position position="179"/>
    </location>
</feature>
<feature type="domain" description="Glyceraldehyde 3-phosphate dehydrogenase NAD(P) binding" evidence="9">
    <location>
        <begin position="4"/>
        <end position="152"/>
    </location>
</feature>
<dbReference type="InterPro" id="IPR020828">
    <property type="entry name" value="GlycerAld_3-P_DH_NAD(P)-bd"/>
</dbReference>
<dbReference type="GO" id="GO:0016620">
    <property type="term" value="F:oxidoreductase activity, acting on the aldehyde or oxo group of donors, NAD or NADP as acceptor"/>
    <property type="evidence" value="ECO:0007669"/>
    <property type="project" value="InterPro"/>
</dbReference>
<dbReference type="Proteomes" id="UP000176678">
    <property type="component" value="Unassembled WGS sequence"/>
</dbReference>
<feature type="binding site" evidence="5">
    <location>
        <position position="121"/>
    </location>
    <ligand>
        <name>NAD(+)</name>
        <dbReference type="ChEBI" id="CHEBI:57540"/>
    </ligand>
</feature>
<dbReference type="Pfam" id="PF00044">
    <property type="entry name" value="Gp_dh_N"/>
    <property type="match status" value="1"/>
</dbReference>
<dbReference type="InterPro" id="IPR020829">
    <property type="entry name" value="GlycerAld_3-P_DH_cat"/>
</dbReference>
<evidence type="ECO:0000256" key="6">
    <source>
        <dbReference type="PIRSR" id="PIRSR000149-4"/>
    </source>
</evidence>
<dbReference type="GO" id="GO:0050661">
    <property type="term" value="F:NADP binding"/>
    <property type="evidence" value="ECO:0007669"/>
    <property type="project" value="InterPro"/>
</dbReference>
<evidence type="ECO:0000256" key="8">
    <source>
        <dbReference type="RuleBase" id="RU361160"/>
    </source>
</evidence>
<dbReference type="EC" id="1.2.1.-" evidence="8"/>
<dbReference type="InterPro" id="IPR006424">
    <property type="entry name" value="Glyceraldehyde-3-P_DH_1"/>
</dbReference>
<feature type="binding site" evidence="5">
    <location>
        <begin position="13"/>
        <end position="14"/>
    </location>
    <ligand>
        <name>NAD(+)</name>
        <dbReference type="ChEBI" id="CHEBI:57540"/>
    </ligand>
</feature>
<dbReference type="SMART" id="SM00846">
    <property type="entry name" value="Gp_dh_N"/>
    <property type="match status" value="1"/>
</dbReference>
<feature type="binding site" evidence="4">
    <location>
        <begin position="151"/>
        <end position="153"/>
    </location>
    <ligand>
        <name>D-glyceraldehyde 3-phosphate</name>
        <dbReference type="ChEBI" id="CHEBI:59776"/>
    </ligand>
</feature>
<dbReference type="EMBL" id="MGES01000001">
    <property type="protein sequence ID" value="OGL89466.1"/>
    <property type="molecule type" value="Genomic_DNA"/>
</dbReference>
<accession>A0A1F7VG30</accession>
<evidence type="ECO:0000256" key="7">
    <source>
        <dbReference type="RuleBase" id="RU000397"/>
    </source>
</evidence>
<name>A0A1F7VG30_9BACT</name>
<dbReference type="PIRSF" id="PIRSF000149">
    <property type="entry name" value="GAP_DH"/>
    <property type="match status" value="1"/>
</dbReference>
<protein>
    <recommendedName>
        <fullName evidence="8">Glyceraldehyde-3-phosphate dehydrogenase</fullName>
        <ecNumber evidence="8">1.2.1.-</ecNumber>
    </recommendedName>
</protein>
<dbReference type="InterPro" id="IPR020830">
    <property type="entry name" value="GlycerAld_3-P_DH_AS"/>
</dbReference>
<dbReference type="GO" id="GO:0006006">
    <property type="term" value="P:glucose metabolic process"/>
    <property type="evidence" value="ECO:0007669"/>
    <property type="project" value="InterPro"/>
</dbReference>
<sequence>MGAIRLAINGFGRIGRTAFKIALERKDVVVVALNDLTDTRTLAHLLKYDTVYGMYGRKVSYDEKHVIVDGKKIPVFAIKEPADLPWKEHKVDVVIESTGRFTTEEGARAHLSAGAKRVIISAPAKDGNVPTFVRGVNDTAYAGQEIINNASCTTNCISPVMAIMDARFGVEKAFMTTAHGYTADQNLQDGPHRDLRRARAAALNIVPTTTGAAIATTETLPQLKGRFDGIALRIPISVGSLSDFSILTKKSTTADEVRKVFRAAAKNPLYKGVLEVTDDPIVSSDIIGNPASAIVDLEFIKVLDGNFVKILAWYDNEYGYSHRLIEMVVHVGRVAA</sequence>
<dbReference type="NCBIfam" id="TIGR01534">
    <property type="entry name" value="GAPDH-I"/>
    <property type="match status" value="1"/>
</dbReference>
<comment type="caution">
    <text evidence="10">The sequence shown here is derived from an EMBL/GenBank/DDBJ whole genome shotgun (WGS) entry which is preliminary data.</text>
</comment>
<dbReference type="SUPFAM" id="SSF55347">
    <property type="entry name" value="Glyceraldehyde-3-phosphate dehydrogenase-like, C-terminal domain"/>
    <property type="match status" value="1"/>
</dbReference>
<comment type="similarity">
    <text evidence="1 7">Belongs to the glyceraldehyde-3-phosphate dehydrogenase family.</text>
</comment>
<feature type="active site" description="Nucleophile" evidence="3">
    <location>
        <position position="152"/>
    </location>
</feature>
<keyword evidence="5" id="KW-0547">Nucleotide-binding</keyword>
<dbReference type="PROSITE" id="PS00071">
    <property type="entry name" value="GAPDH"/>
    <property type="match status" value="1"/>
</dbReference>
<feature type="binding site" evidence="5">
    <location>
        <position position="35"/>
    </location>
    <ligand>
        <name>NAD(+)</name>
        <dbReference type="ChEBI" id="CHEBI:57540"/>
    </ligand>
</feature>
<evidence type="ECO:0000256" key="2">
    <source>
        <dbReference type="ARBA" id="ARBA00023002"/>
    </source>
</evidence>
<dbReference type="CDD" id="cd05214">
    <property type="entry name" value="GAPDH_I_N"/>
    <property type="match status" value="1"/>
</dbReference>
<evidence type="ECO:0000256" key="4">
    <source>
        <dbReference type="PIRSR" id="PIRSR000149-2"/>
    </source>
</evidence>
<dbReference type="InterPro" id="IPR020831">
    <property type="entry name" value="GlycerAld/Erythrose_P_DH"/>
</dbReference>
<evidence type="ECO:0000256" key="3">
    <source>
        <dbReference type="PIRSR" id="PIRSR000149-1"/>
    </source>
</evidence>
<keyword evidence="5" id="KW-0520">NAD</keyword>
<gene>
    <name evidence="10" type="ORF">A3H75_01165</name>
</gene>
<feature type="binding site" evidence="4">
    <location>
        <position position="182"/>
    </location>
    <ligand>
        <name>D-glyceraldehyde 3-phosphate</name>
        <dbReference type="ChEBI" id="CHEBI:59776"/>
    </ligand>
</feature>
<feature type="binding site" evidence="5">
    <location>
        <position position="316"/>
    </location>
    <ligand>
        <name>NAD(+)</name>
        <dbReference type="ChEBI" id="CHEBI:57540"/>
    </ligand>
</feature>
<dbReference type="Pfam" id="PF02800">
    <property type="entry name" value="Gp_dh_C"/>
    <property type="match status" value="1"/>
</dbReference>
<dbReference type="Gene3D" id="3.40.50.720">
    <property type="entry name" value="NAD(P)-binding Rossmann-like Domain"/>
    <property type="match status" value="1"/>
</dbReference>
<feature type="binding site" evidence="4">
    <location>
        <position position="233"/>
    </location>
    <ligand>
        <name>D-glyceraldehyde 3-phosphate</name>
        <dbReference type="ChEBI" id="CHEBI:59776"/>
    </ligand>
</feature>
<evidence type="ECO:0000256" key="5">
    <source>
        <dbReference type="PIRSR" id="PIRSR000149-3"/>
    </source>
</evidence>
<dbReference type="FunFam" id="3.30.360.10:FF:000002">
    <property type="entry name" value="Glyceraldehyde-3-phosphate dehydrogenase"/>
    <property type="match status" value="1"/>
</dbReference>
<proteinExistence type="inferred from homology"/>
<dbReference type="InterPro" id="IPR036291">
    <property type="entry name" value="NAD(P)-bd_dom_sf"/>
</dbReference>
<dbReference type="SUPFAM" id="SSF51735">
    <property type="entry name" value="NAD(P)-binding Rossmann-fold domains"/>
    <property type="match status" value="1"/>
</dbReference>
<dbReference type="PRINTS" id="PR00078">
    <property type="entry name" value="G3PDHDRGNASE"/>
</dbReference>
<keyword evidence="2 8" id="KW-0560">Oxidoreductase</keyword>
<dbReference type="Gene3D" id="3.30.360.10">
    <property type="entry name" value="Dihydrodipicolinate Reductase, domain 2"/>
    <property type="match status" value="1"/>
</dbReference>
<organism evidence="10 11">
    <name type="scientific">Candidatus Uhrbacteria bacterium RIFCSPLOWO2_02_FULL_51_9</name>
    <dbReference type="NCBI Taxonomy" id="1802410"/>
    <lineage>
        <taxon>Bacteria</taxon>
        <taxon>Candidatus Uhriibacteriota</taxon>
    </lineage>
</organism>
<dbReference type="STRING" id="1802410.A3H75_01165"/>
<reference evidence="10 11" key="1">
    <citation type="journal article" date="2016" name="Nat. Commun.">
        <title>Thousands of microbial genomes shed light on interconnected biogeochemical processes in an aquifer system.</title>
        <authorList>
            <person name="Anantharaman K."/>
            <person name="Brown C.T."/>
            <person name="Hug L.A."/>
            <person name="Sharon I."/>
            <person name="Castelle C.J."/>
            <person name="Probst A.J."/>
            <person name="Thomas B.C."/>
            <person name="Singh A."/>
            <person name="Wilkins M.J."/>
            <person name="Karaoz U."/>
            <person name="Brodie E.L."/>
            <person name="Williams K.H."/>
            <person name="Hubbard S.S."/>
            <person name="Banfield J.F."/>
        </authorList>
    </citation>
    <scope>NUCLEOTIDE SEQUENCE [LARGE SCALE GENOMIC DNA]</scope>
</reference>
<evidence type="ECO:0000256" key="1">
    <source>
        <dbReference type="ARBA" id="ARBA00007406"/>
    </source>
</evidence>
<evidence type="ECO:0000259" key="9">
    <source>
        <dbReference type="SMART" id="SM00846"/>
    </source>
</evidence>
<dbReference type="AlphaFoldDB" id="A0A1F7VG30"/>
<dbReference type="PANTHER" id="PTHR43148">
    <property type="entry name" value="GLYCERALDEHYDE-3-PHOSPHATE DEHYDROGENASE 2"/>
    <property type="match status" value="1"/>
</dbReference>
<dbReference type="FunFam" id="3.40.50.720:FF:000001">
    <property type="entry name" value="Glyceraldehyde-3-phosphate dehydrogenase"/>
    <property type="match status" value="1"/>
</dbReference>